<evidence type="ECO:0000256" key="11">
    <source>
        <dbReference type="ARBA" id="ARBA00023180"/>
    </source>
</evidence>
<gene>
    <name evidence="13" type="ORF">BABINDRAFT_165501</name>
</gene>
<evidence type="ECO:0000256" key="4">
    <source>
        <dbReference type="ARBA" id="ARBA00020106"/>
    </source>
</evidence>
<keyword evidence="10" id="KW-0472">Membrane</keyword>
<evidence type="ECO:0000256" key="1">
    <source>
        <dbReference type="ARBA" id="ARBA00002205"/>
    </source>
</evidence>
<dbReference type="GO" id="GO:0005789">
    <property type="term" value="C:endoplasmic reticulum membrane"/>
    <property type="evidence" value="ECO:0007669"/>
    <property type="project" value="UniProtKB-SubCell"/>
</dbReference>
<feature type="chain" id="PRO_5009134420" description="Protein SOP4" evidence="12">
    <location>
        <begin position="19"/>
        <end position="195"/>
    </location>
</feature>
<comment type="similarity">
    <text evidence="3">Belongs to the SOP4 family.</text>
</comment>
<comment type="subcellular location">
    <subcellularLocation>
        <location evidence="2">Endoplasmic reticulum membrane</location>
        <topology evidence="2">Single-pass type I membrane protein</topology>
    </subcellularLocation>
</comment>
<keyword evidence="7 12" id="KW-0732">Signal</keyword>
<evidence type="ECO:0000313" key="14">
    <source>
        <dbReference type="Proteomes" id="UP000094336"/>
    </source>
</evidence>
<dbReference type="RefSeq" id="XP_018987326.1">
    <property type="nucleotide sequence ID" value="XM_019130342.1"/>
</dbReference>
<dbReference type="AlphaFoldDB" id="A0A1E3QWE4"/>
<proteinExistence type="inferred from homology"/>
<keyword evidence="5" id="KW-0813">Transport</keyword>
<dbReference type="STRING" id="984486.A0A1E3QWE4"/>
<dbReference type="Proteomes" id="UP000094336">
    <property type="component" value="Unassembled WGS sequence"/>
</dbReference>
<dbReference type="Pfam" id="PF17081">
    <property type="entry name" value="SOP4"/>
    <property type="match status" value="1"/>
</dbReference>
<keyword evidence="6" id="KW-0812">Transmembrane</keyword>
<evidence type="ECO:0000256" key="6">
    <source>
        <dbReference type="ARBA" id="ARBA00022692"/>
    </source>
</evidence>
<dbReference type="InterPro" id="IPR031395">
    <property type="entry name" value="Sop4"/>
</dbReference>
<accession>A0A1E3QWE4</accession>
<keyword evidence="14" id="KW-1185">Reference proteome</keyword>
<keyword evidence="11" id="KW-0325">Glycoprotein</keyword>
<dbReference type="GO" id="GO:0015031">
    <property type="term" value="P:protein transport"/>
    <property type="evidence" value="ECO:0007669"/>
    <property type="project" value="UniProtKB-KW"/>
</dbReference>
<evidence type="ECO:0000256" key="7">
    <source>
        <dbReference type="ARBA" id="ARBA00022729"/>
    </source>
</evidence>
<evidence type="ECO:0000256" key="2">
    <source>
        <dbReference type="ARBA" id="ARBA00004115"/>
    </source>
</evidence>
<evidence type="ECO:0000256" key="10">
    <source>
        <dbReference type="ARBA" id="ARBA00023136"/>
    </source>
</evidence>
<protein>
    <recommendedName>
        <fullName evidence="4">Protein SOP4</fullName>
    </recommendedName>
</protein>
<reference evidence="14" key="1">
    <citation type="submission" date="2016-05" db="EMBL/GenBank/DDBJ databases">
        <title>Comparative genomics of biotechnologically important yeasts.</title>
        <authorList>
            <consortium name="DOE Joint Genome Institute"/>
            <person name="Riley R."/>
            <person name="Haridas S."/>
            <person name="Wolfe K.H."/>
            <person name="Lopes M.R."/>
            <person name="Hittinger C.T."/>
            <person name="Goker M."/>
            <person name="Salamov A."/>
            <person name="Wisecaver J."/>
            <person name="Long T.M."/>
            <person name="Aerts A.L."/>
            <person name="Barry K."/>
            <person name="Choi C."/>
            <person name="Clum A."/>
            <person name="Coughlan A.Y."/>
            <person name="Deshpande S."/>
            <person name="Douglass A.P."/>
            <person name="Hanson S.J."/>
            <person name="Klenk H.-P."/>
            <person name="Labutti K."/>
            <person name="Lapidus A."/>
            <person name="Lindquist E."/>
            <person name="Lipzen A."/>
            <person name="Meier-Kolthoff J.P."/>
            <person name="Ohm R.A."/>
            <person name="Otillar R.P."/>
            <person name="Pangilinan J."/>
            <person name="Peng Y."/>
            <person name="Rokas A."/>
            <person name="Rosa C.A."/>
            <person name="Scheuner C."/>
            <person name="Sibirny A.A."/>
            <person name="Slot J.C."/>
            <person name="Stielow J.B."/>
            <person name="Sun H."/>
            <person name="Kurtzman C.P."/>
            <person name="Blackwell M."/>
            <person name="Grigoriev I.V."/>
            <person name="Jeffries T.W."/>
        </authorList>
    </citation>
    <scope>NUCLEOTIDE SEQUENCE [LARGE SCALE GENOMIC DNA]</scope>
    <source>
        <strain evidence="14">NRRL Y-12698</strain>
    </source>
</reference>
<keyword evidence="8" id="KW-0653">Protein transport</keyword>
<evidence type="ECO:0000256" key="8">
    <source>
        <dbReference type="ARBA" id="ARBA00022927"/>
    </source>
</evidence>
<keyword evidence="9" id="KW-1133">Transmembrane helix</keyword>
<organism evidence="13 14">
    <name type="scientific">Babjeviella inositovora NRRL Y-12698</name>
    <dbReference type="NCBI Taxonomy" id="984486"/>
    <lineage>
        <taxon>Eukaryota</taxon>
        <taxon>Fungi</taxon>
        <taxon>Dikarya</taxon>
        <taxon>Ascomycota</taxon>
        <taxon>Saccharomycotina</taxon>
        <taxon>Pichiomycetes</taxon>
        <taxon>Serinales incertae sedis</taxon>
        <taxon>Babjeviella</taxon>
    </lineage>
</organism>
<dbReference type="EMBL" id="KV454427">
    <property type="protein sequence ID" value="ODQ81998.1"/>
    <property type="molecule type" value="Genomic_DNA"/>
</dbReference>
<comment type="function">
    <text evidence="1">Involved in the export of PMA1, possibly through the monitoring or assisting of PMA1 folding and acquisition of competence to enter vesicles.</text>
</comment>
<evidence type="ECO:0000313" key="13">
    <source>
        <dbReference type="EMBL" id="ODQ81998.1"/>
    </source>
</evidence>
<dbReference type="GeneID" id="30148195"/>
<evidence type="ECO:0000256" key="12">
    <source>
        <dbReference type="SAM" id="SignalP"/>
    </source>
</evidence>
<evidence type="ECO:0000256" key="5">
    <source>
        <dbReference type="ARBA" id="ARBA00022448"/>
    </source>
</evidence>
<feature type="signal peptide" evidence="12">
    <location>
        <begin position="1"/>
        <end position="18"/>
    </location>
</feature>
<dbReference type="OrthoDB" id="27095at2759"/>
<evidence type="ECO:0000256" key="9">
    <source>
        <dbReference type="ARBA" id="ARBA00022989"/>
    </source>
</evidence>
<sequence>MLRPYHLLLAVFCHVCIAYTISGQLSNVTTYDPARIFIRLVSLEDFSVQQTTLHTDYSFLFEVAENSEHELFVESLDYQFVPNRVFVEVVEDEVRGYRHSPGTPYVANNNTEVALPLAVEVERPRQYLEVRNDGLFQSGPLAAIWNNKLMLFGILVTGAILFGPSVLEMVNPEYIETFKDAQRQGMQTPQGIKLD</sequence>
<name>A0A1E3QWE4_9ASCO</name>
<evidence type="ECO:0000256" key="3">
    <source>
        <dbReference type="ARBA" id="ARBA00007486"/>
    </source>
</evidence>